<evidence type="ECO:0000256" key="2">
    <source>
        <dbReference type="SAM" id="MobiDB-lite"/>
    </source>
</evidence>
<sequence length="444" mass="47024">MLGAAKATRVAVLAQHQLPKLVWQAGRLICKHQWHAGAHCLQPPAATRLHWGLQRPSIAALGAGAGALHMRGVACSASSFPQPSAGVLDSPTPASTRAVGCLPVVYHPEYSAPVMPPGHRFPMAVFRKIYELLLEEGITAPHQIHVPPRLPPDEELLLVHDPEYLRLFSSCALDDERVRRIGFGPAVTRSEVLVRRTKAEVAGTLLTARLALAGGLAVNCAGGTHHAFPAHGSGYCILNDLAVTAEVLLAEGGVRRVLVLDLDVHQGDGTAYIFRDRPEVFTLSVHAASNFPARKQRSTLDVPLPDGTADAAYLATVADILPAVLRDFRPDLVLYDAGVDPHVDDALGRLALTDQGLARRERLVLDTCLGWGVPVAGYVGGGYDDNLDVLARRHLHLHRAAAELWRGYGLGGSGGEGGGGEAGDDGDAVEGSQNSGAQGRGGRL</sequence>
<keyword evidence="5" id="KW-1185">Reference proteome</keyword>
<evidence type="ECO:0000259" key="3">
    <source>
        <dbReference type="Pfam" id="PF00850"/>
    </source>
</evidence>
<evidence type="ECO:0000313" key="5">
    <source>
        <dbReference type="Proteomes" id="UP000613740"/>
    </source>
</evidence>
<gene>
    <name evidence="4" type="ORF">HYH02_007012</name>
</gene>
<reference evidence="4" key="1">
    <citation type="journal article" date="2020" name="bioRxiv">
        <title>Comparative genomics of Chlamydomonas.</title>
        <authorList>
            <person name="Craig R.J."/>
            <person name="Hasan A.R."/>
            <person name="Ness R.W."/>
            <person name="Keightley P.D."/>
        </authorList>
    </citation>
    <scope>NUCLEOTIDE SEQUENCE</scope>
    <source>
        <strain evidence="4">CCAP 11/173</strain>
    </source>
</reference>
<dbReference type="OrthoDB" id="437693at2759"/>
<dbReference type="GO" id="GO:0016787">
    <property type="term" value="F:hydrolase activity"/>
    <property type="evidence" value="ECO:0007669"/>
    <property type="project" value="UniProtKB-KW"/>
</dbReference>
<evidence type="ECO:0000256" key="1">
    <source>
        <dbReference type="ARBA" id="ARBA00022801"/>
    </source>
</evidence>
<comment type="caution">
    <text evidence="4">The sequence shown here is derived from an EMBL/GenBank/DDBJ whole genome shotgun (WGS) entry which is preliminary data.</text>
</comment>
<name>A0A836B5G3_9CHLO</name>
<accession>A0A836B5G3</accession>
<dbReference type="PRINTS" id="PR01270">
    <property type="entry name" value="HDASUPER"/>
</dbReference>
<keyword evidence="1" id="KW-0378">Hydrolase</keyword>
<dbReference type="GO" id="GO:0004407">
    <property type="term" value="F:histone deacetylase activity"/>
    <property type="evidence" value="ECO:0007669"/>
    <property type="project" value="InterPro"/>
</dbReference>
<dbReference type="SUPFAM" id="SSF52768">
    <property type="entry name" value="Arginase/deacetylase"/>
    <property type="match status" value="1"/>
</dbReference>
<proteinExistence type="predicted"/>
<feature type="region of interest" description="Disordered" evidence="2">
    <location>
        <begin position="415"/>
        <end position="444"/>
    </location>
</feature>
<dbReference type="Pfam" id="PF00850">
    <property type="entry name" value="Hist_deacetyl"/>
    <property type="match status" value="1"/>
</dbReference>
<dbReference type="PANTHER" id="PTHR10625:SF32">
    <property type="entry name" value="HISTONE DEACETYLASE"/>
    <property type="match status" value="1"/>
</dbReference>
<dbReference type="GO" id="GO:0040029">
    <property type="term" value="P:epigenetic regulation of gene expression"/>
    <property type="evidence" value="ECO:0007669"/>
    <property type="project" value="TreeGrafter"/>
</dbReference>
<organism evidence="4 5">
    <name type="scientific">Chlamydomonas schloesseri</name>
    <dbReference type="NCBI Taxonomy" id="2026947"/>
    <lineage>
        <taxon>Eukaryota</taxon>
        <taxon>Viridiplantae</taxon>
        <taxon>Chlorophyta</taxon>
        <taxon>core chlorophytes</taxon>
        <taxon>Chlorophyceae</taxon>
        <taxon>CS clade</taxon>
        <taxon>Chlamydomonadales</taxon>
        <taxon>Chlamydomonadaceae</taxon>
        <taxon>Chlamydomonas</taxon>
    </lineage>
</organism>
<protein>
    <recommendedName>
        <fullName evidence="3">Histone deacetylase domain-containing protein</fullName>
    </recommendedName>
</protein>
<dbReference type="InterPro" id="IPR023696">
    <property type="entry name" value="Ureohydrolase_dom_sf"/>
</dbReference>
<dbReference type="InterPro" id="IPR037138">
    <property type="entry name" value="His_deacetylse_dom_sf"/>
</dbReference>
<dbReference type="EMBL" id="JAEHOD010000019">
    <property type="protein sequence ID" value="KAG2447983.1"/>
    <property type="molecule type" value="Genomic_DNA"/>
</dbReference>
<dbReference type="Gene3D" id="3.40.800.20">
    <property type="entry name" value="Histone deacetylase domain"/>
    <property type="match status" value="1"/>
</dbReference>
<dbReference type="AlphaFoldDB" id="A0A836B5G3"/>
<evidence type="ECO:0000313" key="4">
    <source>
        <dbReference type="EMBL" id="KAG2447983.1"/>
    </source>
</evidence>
<dbReference type="PANTHER" id="PTHR10625">
    <property type="entry name" value="HISTONE DEACETYLASE HDAC1-RELATED"/>
    <property type="match status" value="1"/>
</dbReference>
<dbReference type="InterPro" id="IPR000286">
    <property type="entry name" value="HDACs"/>
</dbReference>
<dbReference type="CDD" id="cd09993">
    <property type="entry name" value="HDAC_classIV"/>
    <property type="match status" value="1"/>
</dbReference>
<dbReference type="InterPro" id="IPR023801">
    <property type="entry name" value="His_deacetylse_dom"/>
</dbReference>
<dbReference type="Proteomes" id="UP000613740">
    <property type="component" value="Unassembled WGS sequence"/>
</dbReference>
<dbReference type="InterPro" id="IPR044150">
    <property type="entry name" value="HDAC_classIV"/>
</dbReference>
<feature type="domain" description="Histone deacetylase" evidence="3">
    <location>
        <begin position="123"/>
        <end position="386"/>
    </location>
</feature>